<keyword evidence="4" id="KW-1185">Reference proteome</keyword>
<dbReference type="Pfam" id="PF06230">
    <property type="entry name" value="LpxI_C"/>
    <property type="match status" value="1"/>
</dbReference>
<dbReference type="RefSeq" id="WP_108828384.1">
    <property type="nucleotide sequence ID" value="NZ_OMOR01000001.1"/>
</dbReference>
<evidence type="ECO:0000313" key="3">
    <source>
        <dbReference type="EMBL" id="SPH21288.1"/>
    </source>
</evidence>
<dbReference type="InterPro" id="IPR041255">
    <property type="entry name" value="LpxI_N"/>
</dbReference>
<dbReference type="InterPro" id="IPR053174">
    <property type="entry name" value="LpxI"/>
</dbReference>
<dbReference type="AlphaFoldDB" id="A0A2R8BE00"/>
<organism evidence="3 4">
    <name type="scientific">Ascidiaceihabitans donghaensis</name>
    <dbReference type="NCBI Taxonomy" id="1510460"/>
    <lineage>
        <taxon>Bacteria</taxon>
        <taxon>Pseudomonadati</taxon>
        <taxon>Pseudomonadota</taxon>
        <taxon>Alphaproteobacteria</taxon>
        <taxon>Rhodobacterales</taxon>
        <taxon>Paracoccaceae</taxon>
        <taxon>Ascidiaceihabitans</taxon>
    </lineage>
</organism>
<protein>
    <submittedName>
        <fullName evidence="3">Uncharacterized protein</fullName>
    </submittedName>
</protein>
<dbReference type="PANTHER" id="PTHR39962:SF1">
    <property type="entry name" value="LPXI FAMILY PROTEIN"/>
    <property type="match status" value="1"/>
</dbReference>
<dbReference type="Gene3D" id="3.40.50.20">
    <property type="match status" value="1"/>
</dbReference>
<proteinExistence type="predicted"/>
<dbReference type="InterPro" id="IPR010415">
    <property type="entry name" value="LpxI_C"/>
</dbReference>
<dbReference type="Proteomes" id="UP000244880">
    <property type="component" value="Unassembled WGS sequence"/>
</dbReference>
<sequence>MLALICGSGALPAKVAQAQPEFPLVCAMAGSVPDALDVDLTFRLETLGTLLIELGHHGVTDVCLCGAIDRPVLDPNALDEHTKPLVPLIAGALGAGDDGALRAIMGLFEQTGFTVRAAHELAPDLVAQPGVLSEKWPDAQMRKDAKLGADVLAALAPMDVGQACVTGGGQLLGMETIGGTDFLLAHLPQTPLRKHGVLIKGPKLGQDTRADMPTIGPDTILAVIKAELAGIVIDAGDVIVLEPDRCVELANNADIVLWARSGE</sequence>
<dbReference type="EMBL" id="OMOR01000001">
    <property type="protein sequence ID" value="SPH21288.1"/>
    <property type="molecule type" value="Genomic_DNA"/>
</dbReference>
<evidence type="ECO:0000259" key="1">
    <source>
        <dbReference type="Pfam" id="PF06230"/>
    </source>
</evidence>
<evidence type="ECO:0000259" key="2">
    <source>
        <dbReference type="Pfam" id="PF17930"/>
    </source>
</evidence>
<dbReference type="Gene3D" id="3.40.140.80">
    <property type="match status" value="1"/>
</dbReference>
<feature type="domain" description="LpxI C-terminal" evidence="1">
    <location>
        <begin position="129"/>
        <end position="258"/>
    </location>
</feature>
<dbReference type="InterPro" id="IPR043167">
    <property type="entry name" value="LpxI_C_sf"/>
</dbReference>
<dbReference type="PANTHER" id="PTHR39962">
    <property type="entry name" value="BLL4848 PROTEIN"/>
    <property type="match status" value="1"/>
</dbReference>
<evidence type="ECO:0000313" key="4">
    <source>
        <dbReference type="Proteomes" id="UP000244880"/>
    </source>
</evidence>
<feature type="domain" description="LpxI N-terminal" evidence="2">
    <location>
        <begin position="2"/>
        <end position="125"/>
    </location>
</feature>
<gene>
    <name evidence="3" type="ORF">ASD8599_02040</name>
</gene>
<reference evidence="3 4" key="1">
    <citation type="submission" date="2018-03" db="EMBL/GenBank/DDBJ databases">
        <authorList>
            <person name="Keele B.F."/>
        </authorList>
    </citation>
    <scope>NUCLEOTIDE SEQUENCE [LARGE SCALE GENOMIC DNA]</scope>
    <source>
        <strain evidence="3 4">CECT 8599</strain>
    </source>
</reference>
<accession>A0A2R8BE00</accession>
<name>A0A2R8BE00_9RHOB</name>
<dbReference type="Pfam" id="PF17930">
    <property type="entry name" value="LpxI_N"/>
    <property type="match status" value="1"/>
</dbReference>
<dbReference type="OrthoDB" id="9789836at2"/>